<organism evidence="2 3">
    <name type="scientific">Rotaria magnacalcarata</name>
    <dbReference type="NCBI Taxonomy" id="392030"/>
    <lineage>
        <taxon>Eukaryota</taxon>
        <taxon>Metazoa</taxon>
        <taxon>Spiralia</taxon>
        <taxon>Gnathifera</taxon>
        <taxon>Rotifera</taxon>
        <taxon>Eurotatoria</taxon>
        <taxon>Bdelloidea</taxon>
        <taxon>Philodinida</taxon>
        <taxon>Philodinidae</taxon>
        <taxon>Rotaria</taxon>
    </lineage>
</organism>
<evidence type="ECO:0000259" key="1">
    <source>
        <dbReference type="SMART" id="SM01073"/>
    </source>
</evidence>
<dbReference type="Gene3D" id="2.40.40.20">
    <property type="match status" value="1"/>
</dbReference>
<comment type="caution">
    <text evidence="2">The sequence shown here is derived from an EMBL/GenBank/DDBJ whole genome shotgun (WGS) entry which is preliminary data.</text>
</comment>
<dbReference type="Proteomes" id="UP000663866">
    <property type="component" value="Unassembled WGS sequence"/>
</dbReference>
<protein>
    <recommendedName>
        <fullName evidence="1">CDC48 N-terminal subdomain domain-containing protein</fullName>
    </recommendedName>
</protein>
<dbReference type="InterPro" id="IPR009010">
    <property type="entry name" value="Asp_de-COase-like_dom_sf"/>
</dbReference>
<dbReference type="AlphaFoldDB" id="A0A821CGW1"/>
<dbReference type="SUPFAM" id="SSF50692">
    <property type="entry name" value="ADC-like"/>
    <property type="match status" value="1"/>
</dbReference>
<dbReference type="InterPro" id="IPR003338">
    <property type="entry name" value="CDC4_N-term_subdom"/>
</dbReference>
<dbReference type="Gene3D" id="3.10.330.10">
    <property type="match status" value="1"/>
</dbReference>
<feature type="domain" description="CDC48 N-terminal subdomain" evidence="1">
    <location>
        <begin position="7"/>
        <end position="90"/>
    </location>
</feature>
<dbReference type="Pfam" id="PF02359">
    <property type="entry name" value="CDC48_N"/>
    <property type="match status" value="1"/>
</dbReference>
<feature type="non-terminal residue" evidence="2">
    <location>
        <position position="115"/>
    </location>
</feature>
<reference evidence="2" key="1">
    <citation type="submission" date="2021-02" db="EMBL/GenBank/DDBJ databases">
        <authorList>
            <person name="Nowell W R."/>
        </authorList>
    </citation>
    <scope>NUCLEOTIDE SEQUENCE</scope>
</reference>
<name>A0A821CGW1_9BILA</name>
<dbReference type="FunFam" id="2.40.40.20:FF:000003">
    <property type="entry name" value="Transitional endoplasmic reticulum ATPase"/>
    <property type="match status" value="1"/>
</dbReference>
<keyword evidence="3" id="KW-1185">Reference proteome</keyword>
<sequence>KKKRPNHLLIEDSLNDDNSVVALSQQKMDELQLMRGDTVTLKGKRRRETICIVLADDTCQNDRIRMNRVVRNNLRVRSGDIISIQASTDVKYGKRIHVLPIDDTVGGITGNLFEV</sequence>
<dbReference type="SMART" id="SM01073">
    <property type="entry name" value="CDC48_N"/>
    <property type="match status" value="1"/>
</dbReference>
<evidence type="ECO:0000313" key="3">
    <source>
        <dbReference type="Proteomes" id="UP000663866"/>
    </source>
</evidence>
<accession>A0A821CGW1</accession>
<dbReference type="EMBL" id="CAJOBG010072872">
    <property type="protein sequence ID" value="CAF4601540.1"/>
    <property type="molecule type" value="Genomic_DNA"/>
</dbReference>
<gene>
    <name evidence="2" type="ORF">OVN521_LOCUS45196</name>
</gene>
<feature type="non-terminal residue" evidence="2">
    <location>
        <position position="1"/>
    </location>
</feature>
<evidence type="ECO:0000313" key="2">
    <source>
        <dbReference type="EMBL" id="CAF4601540.1"/>
    </source>
</evidence>
<proteinExistence type="predicted"/>